<feature type="region of interest" description="Disordered" evidence="1">
    <location>
        <begin position="139"/>
        <end position="171"/>
    </location>
</feature>
<evidence type="ECO:0000256" key="1">
    <source>
        <dbReference type="SAM" id="MobiDB-lite"/>
    </source>
</evidence>
<dbReference type="EMBL" id="SOZI01000100">
    <property type="protein sequence ID" value="TNY19310.1"/>
    <property type="molecule type" value="Genomic_DNA"/>
</dbReference>
<reference evidence="2 3" key="1">
    <citation type="submission" date="2019-03" db="EMBL/GenBank/DDBJ databases">
        <title>Rhodosporidium diobovatum UCD-FST 08-225 genome sequencing, assembly, and annotation.</title>
        <authorList>
            <person name="Fakankun I.U."/>
            <person name="Fristensky B."/>
            <person name="Levin D.B."/>
        </authorList>
    </citation>
    <scope>NUCLEOTIDE SEQUENCE [LARGE SCALE GENOMIC DNA]</scope>
    <source>
        <strain evidence="2 3">UCD-FST 08-225</strain>
    </source>
</reference>
<evidence type="ECO:0000313" key="3">
    <source>
        <dbReference type="Proteomes" id="UP000311382"/>
    </source>
</evidence>
<comment type="caution">
    <text evidence="2">The sequence shown here is derived from an EMBL/GenBank/DDBJ whole genome shotgun (WGS) entry which is preliminary data.</text>
</comment>
<protein>
    <submittedName>
        <fullName evidence="2">Uncharacterized protein</fullName>
    </submittedName>
</protein>
<accession>A0A5C5FR78</accession>
<keyword evidence="3" id="KW-1185">Reference proteome</keyword>
<gene>
    <name evidence="2" type="ORF">DMC30DRAFT_12098</name>
</gene>
<dbReference type="Proteomes" id="UP000311382">
    <property type="component" value="Unassembled WGS sequence"/>
</dbReference>
<name>A0A5C5FR78_9BASI</name>
<dbReference type="AlphaFoldDB" id="A0A5C5FR78"/>
<feature type="compositionally biased region" description="Low complexity" evidence="1">
    <location>
        <begin position="145"/>
        <end position="157"/>
    </location>
</feature>
<sequence>MSPKINLDCIAEVLRHTTFTDTDLARACLVSRAVYPLASRLLYGDLALCFSDNRGYIGDSPLLCAIEAHESHKLETLLDSDRLRRLVRRVEVAFDSLERDVTLRYDEPGYELGEIVEACPNMDDIGADAGAWFPEMAPSSSSTNGACAPSAGSSCARARGRCLPGSRRSSV</sequence>
<organism evidence="2 3">
    <name type="scientific">Rhodotorula diobovata</name>
    <dbReference type="NCBI Taxonomy" id="5288"/>
    <lineage>
        <taxon>Eukaryota</taxon>
        <taxon>Fungi</taxon>
        <taxon>Dikarya</taxon>
        <taxon>Basidiomycota</taxon>
        <taxon>Pucciniomycotina</taxon>
        <taxon>Microbotryomycetes</taxon>
        <taxon>Sporidiobolales</taxon>
        <taxon>Sporidiobolaceae</taxon>
        <taxon>Rhodotorula</taxon>
    </lineage>
</organism>
<dbReference type="OrthoDB" id="10541203at2759"/>
<evidence type="ECO:0000313" key="2">
    <source>
        <dbReference type="EMBL" id="TNY19310.1"/>
    </source>
</evidence>
<proteinExistence type="predicted"/>